<comment type="subcellular location">
    <subcellularLocation>
        <location evidence="1">Golgi apparatus membrane</location>
        <topology evidence="1">Single-pass type II membrane protein</topology>
    </subcellularLocation>
    <subcellularLocation>
        <location evidence="12">Golgi apparatus</location>
        <location evidence="12">Golgi stack membrane</location>
        <topology evidence="12">Single-pass type II membrane protein</topology>
    </subcellularLocation>
</comment>
<dbReference type="Proteomes" id="UP001249851">
    <property type="component" value="Unassembled WGS sequence"/>
</dbReference>
<accession>A0AAD9QLY0</accession>
<evidence type="ECO:0000313" key="15">
    <source>
        <dbReference type="EMBL" id="KAK2563758.1"/>
    </source>
</evidence>
<evidence type="ECO:0000256" key="2">
    <source>
        <dbReference type="ARBA" id="ARBA00004922"/>
    </source>
</evidence>
<evidence type="ECO:0000256" key="8">
    <source>
        <dbReference type="ARBA" id="ARBA00022989"/>
    </source>
</evidence>
<evidence type="ECO:0000256" key="12">
    <source>
        <dbReference type="RuleBase" id="RU003832"/>
    </source>
</evidence>
<keyword evidence="6 12" id="KW-0812">Transmembrane</keyword>
<dbReference type="AlphaFoldDB" id="A0AAD9QLY0"/>
<keyword evidence="16" id="KW-1185">Reference proteome</keyword>
<dbReference type="Gene3D" id="3.40.50.11660">
    <property type="entry name" value="Glycosyl transferase family 10, C-terminal domain"/>
    <property type="match status" value="1"/>
</dbReference>
<evidence type="ECO:0000259" key="14">
    <source>
        <dbReference type="Pfam" id="PF17039"/>
    </source>
</evidence>
<dbReference type="PANTHER" id="PTHR48438">
    <property type="entry name" value="ALPHA-(1,3)-FUCOSYLTRANSFERASE C-RELATED"/>
    <property type="match status" value="1"/>
</dbReference>
<comment type="pathway">
    <text evidence="2">Protein modification; protein glycosylation.</text>
</comment>
<keyword evidence="4 12" id="KW-0328">Glycosyltransferase</keyword>
<comment type="caution">
    <text evidence="15">The sequence shown here is derived from an EMBL/GenBank/DDBJ whole genome shotgun (WGS) entry which is preliminary data.</text>
</comment>
<evidence type="ECO:0000256" key="3">
    <source>
        <dbReference type="ARBA" id="ARBA00008919"/>
    </source>
</evidence>
<dbReference type="Pfam" id="PF17039">
    <property type="entry name" value="Glyco_tran_10_N"/>
    <property type="match status" value="1"/>
</dbReference>
<gene>
    <name evidence="15" type="ORF">P5673_012758</name>
</gene>
<keyword evidence="9 12" id="KW-0333">Golgi apparatus</keyword>
<dbReference type="GO" id="GO:0008417">
    <property type="term" value="F:fucosyltransferase activity"/>
    <property type="evidence" value="ECO:0007669"/>
    <property type="project" value="InterPro"/>
</dbReference>
<protein>
    <recommendedName>
        <fullName evidence="12">Fucosyltransferase</fullName>
        <ecNumber evidence="12">2.4.1.-</ecNumber>
    </recommendedName>
</protein>
<organism evidence="15 16">
    <name type="scientific">Acropora cervicornis</name>
    <name type="common">Staghorn coral</name>
    <dbReference type="NCBI Taxonomy" id="6130"/>
    <lineage>
        <taxon>Eukaryota</taxon>
        <taxon>Metazoa</taxon>
        <taxon>Cnidaria</taxon>
        <taxon>Anthozoa</taxon>
        <taxon>Hexacorallia</taxon>
        <taxon>Scleractinia</taxon>
        <taxon>Astrocoeniina</taxon>
        <taxon>Acroporidae</taxon>
        <taxon>Acropora</taxon>
    </lineage>
</organism>
<sequence>MYKNGRIRYYSSKFVIFCLGICFVFYITLYKNVFSFDKSYFLDISVGERSARQQPPRRKLILLFTPFFGAKWRDHSTLGPSSTYFLEGRQTLKDCEVSSCAVTYNKEKIMEADAVGFHARDMPSILPAKRTSKQIWFYFVLENPLNVFINDEGYANVFNWTMSYSRNSEIYTPYGKYILSSKIPNNGFDSFDLATKDKKVAWLVSNCYATERREYVEELKEYIDISVYGLCGN</sequence>
<feature type="transmembrane region" description="Helical" evidence="12">
    <location>
        <begin position="12"/>
        <end position="30"/>
    </location>
</feature>
<dbReference type="EMBL" id="JARQWQ010000024">
    <property type="protein sequence ID" value="KAK2563758.1"/>
    <property type="molecule type" value="Genomic_DNA"/>
</dbReference>
<dbReference type="InterPro" id="IPR031481">
    <property type="entry name" value="Glyco_tran_10_N"/>
</dbReference>
<evidence type="ECO:0000256" key="5">
    <source>
        <dbReference type="ARBA" id="ARBA00022679"/>
    </source>
</evidence>
<evidence type="ECO:0000259" key="13">
    <source>
        <dbReference type="Pfam" id="PF00852"/>
    </source>
</evidence>
<dbReference type="EC" id="2.4.1.-" evidence="12"/>
<keyword evidence="8 12" id="KW-1133">Transmembrane helix</keyword>
<evidence type="ECO:0000256" key="11">
    <source>
        <dbReference type="ARBA" id="ARBA00023180"/>
    </source>
</evidence>
<evidence type="ECO:0000256" key="10">
    <source>
        <dbReference type="ARBA" id="ARBA00023136"/>
    </source>
</evidence>
<dbReference type="GO" id="GO:0000139">
    <property type="term" value="C:Golgi membrane"/>
    <property type="evidence" value="ECO:0007669"/>
    <property type="project" value="UniProtKB-SubCell"/>
</dbReference>
<dbReference type="PANTHER" id="PTHR48438:SF1">
    <property type="entry name" value="ALPHA-(1,3)-FUCOSYLTRANSFERASE C-RELATED"/>
    <property type="match status" value="1"/>
</dbReference>
<evidence type="ECO:0000256" key="9">
    <source>
        <dbReference type="ARBA" id="ARBA00023034"/>
    </source>
</evidence>
<evidence type="ECO:0000256" key="4">
    <source>
        <dbReference type="ARBA" id="ARBA00022676"/>
    </source>
</evidence>
<reference evidence="15" key="2">
    <citation type="journal article" date="2023" name="Science">
        <title>Genomic signatures of disease resistance in endangered staghorn corals.</title>
        <authorList>
            <person name="Vollmer S.V."/>
            <person name="Selwyn J.D."/>
            <person name="Despard B.A."/>
            <person name="Roesel C.L."/>
        </authorList>
    </citation>
    <scope>NUCLEOTIDE SEQUENCE</scope>
    <source>
        <strain evidence="15">K2</strain>
    </source>
</reference>
<keyword evidence="5 12" id="KW-0808">Transferase</keyword>
<reference evidence="15" key="1">
    <citation type="journal article" date="2023" name="G3 (Bethesda)">
        <title>Whole genome assembly and annotation of the endangered Caribbean coral Acropora cervicornis.</title>
        <authorList>
            <person name="Selwyn J.D."/>
            <person name="Vollmer S.V."/>
        </authorList>
    </citation>
    <scope>NUCLEOTIDE SEQUENCE</scope>
    <source>
        <strain evidence="15">K2</strain>
    </source>
</reference>
<name>A0AAD9QLY0_ACRCE</name>
<dbReference type="Pfam" id="PF00852">
    <property type="entry name" value="Glyco_transf_10"/>
    <property type="match status" value="1"/>
</dbReference>
<keyword evidence="7" id="KW-0735">Signal-anchor</keyword>
<dbReference type="InterPro" id="IPR001503">
    <property type="entry name" value="Glyco_trans_10"/>
</dbReference>
<keyword evidence="11" id="KW-0325">Glycoprotein</keyword>
<dbReference type="InterPro" id="IPR055270">
    <property type="entry name" value="Glyco_tran_10_C"/>
</dbReference>
<evidence type="ECO:0000313" key="16">
    <source>
        <dbReference type="Proteomes" id="UP001249851"/>
    </source>
</evidence>
<evidence type="ECO:0000256" key="1">
    <source>
        <dbReference type="ARBA" id="ARBA00004323"/>
    </source>
</evidence>
<evidence type="ECO:0000256" key="7">
    <source>
        <dbReference type="ARBA" id="ARBA00022968"/>
    </source>
</evidence>
<feature type="domain" description="Fucosyltransferase N-terminal" evidence="14">
    <location>
        <begin position="58"/>
        <end position="175"/>
    </location>
</feature>
<feature type="domain" description="Fucosyltransferase C-terminal" evidence="13">
    <location>
        <begin position="194"/>
        <end position="233"/>
    </location>
</feature>
<dbReference type="SUPFAM" id="SSF53756">
    <property type="entry name" value="UDP-Glycosyltransferase/glycogen phosphorylase"/>
    <property type="match status" value="1"/>
</dbReference>
<dbReference type="InterPro" id="IPR038577">
    <property type="entry name" value="GT10-like_C_sf"/>
</dbReference>
<evidence type="ECO:0000256" key="6">
    <source>
        <dbReference type="ARBA" id="ARBA00022692"/>
    </source>
</evidence>
<keyword evidence="10 12" id="KW-0472">Membrane</keyword>
<dbReference type="GO" id="GO:0032580">
    <property type="term" value="C:Golgi cisterna membrane"/>
    <property type="evidence" value="ECO:0007669"/>
    <property type="project" value="UniProtKB-SubCell"/>
</dbReference>
<comment type="similarity">
    <text evidence="3 12">Belongs to the glycosyltransferase 10 family.</text>
</comment>
<proteinExistence type="inferred from homology"/>